<dbReference type="Pfam" id="PF05443">
    <property type="entry name" value="ROS_MUCR"/>
    <property type="match status" value="1"/>
</dbReference>
<dbReference type="InterPro" id="IPR008807">
    <property type="entry name" value="ROS_MUCR"/>
</dbReference>
<dbReference type="KEGG" id="span:AWL63_22645"/>
<protein>
    <recommendedName>
        <fullName evidence="4">MucR family transcriptional regulator</fullName>
    </recommendedName>
</protein>
<organism evidence="2 3">
    <name type="scientific">Sphingomonas panacis</name>
    <dbReference type="NCBI Taxonomy" id="1560345"/>
    <lineage>
        <taxon>Bacteria</taxon>
        <taxon>Pseudomonadati</taxon>
        <taxon>Pseudomonadota</taxon>
        <taxon>Alphaproteobacteria</taxon>
        <taxon>Sphingomonadales</taxon>
        <taxon>Sphingomonadaceae</taxon>
        <taxon>Sphingomonas</taxon>
    </lineage>
</organism>
<evidence type="ECO:0000313" key="3">
    <source>
        <dbReference type="Proteomes" id="UP000094256"/>
    </source>
</evidence>
<dbReference type="STRING" id="1560345.AWL63_22645"/>
<dbReference type="Gene3D" id="1.10.10.1550">
    <property type="entry name" value="ROS/MUCR transcriptional regulator protein"/>
    <property type="match status" value="1"/>
</dbReference>
<sequence>MSNNHVGNGDIGGVITSIYSALASLDASNAEASTPTFVPAVTTRKSLANPDNIISMIDGKLYRMLRRHRTRHGLTPEEYRKHYHLPADYAMVAPNYAAQRSALAVKIGLERKPKAVEAAPVPKARRKLHVAAPVEDAAMAE</sequence>
<dbReference type="EMBL" id="CP014168">
    <property type="protein sequence ID" value="AOH86337.1"/>
    <property type="molecule type" value="Genomic_DNA"/>
</dbReference>
<dbReference type="GO" id="GO:0003677">
    <property type="term" value="F:DNA binding"/>
    <property type="evidence" value="ECO:0007669"/>
    <property type="project" value="InterPro"/>
</dbReference>
<reference evidence="2 3" key="1">
    <citation type="submission" date="2016-01" db="EMBL/GenBank/DDBJ databases">
        <title>Complete genome and mega plasmid sequence of Sphingomonas panacis DCY99 elicits systemic resistance in rice to Xanthomonas oryzae.</title>
        <authorList>
            <person name="Kim Y.J."/>
            <person name="Yang D.C."/>
            <person name="Sing P."/>
        </authorList>
    </citation>
    <scope>NUCLEOTIDE SEQUENCE [LARGE SCALE GENOMIC DNA]</scope>
    <source>
        <strain evidence="2 3">DCY99</strain>
    </source>
</reference>
<evidence type="ECO:0000313" key="2">
    <source>
        <dbReference type="EMBL" id="AOH86337.1"/>
    </source>
</evidence>
<name>A0A1B3ZFZ3_9SPHN</name>
<keyword evidence="3" id="KW-1185">Reference proteome</keyword>
<dbReference type="Proteomes" id="UP000094256">
    <property type="component" value="Chromosome"/>
</dbReference>
<dbReference type="InterPro" id="IPR041920">
    <property type="entry name" value="ROS/MUCR_sf"/>
</dbReference>
<dbReference type="RefSeq" id="WP_069206845.1">
    <property type="nucleotide sequence ID" value="NZ_CP014168.1"/>
</dbReference>
<evidence type="ECO:0000256" key="1">
    <source>
        <dbReference type="ARBA" id="ARBA00007031"/>
    </source>
</evidence>
<accession>A0A1B3ZFZ3</accession>
<proteinExistence type="inferred from homology"/>
<gene>
    <name evidence="2" type="ORF">AWL63_22645</name>
</gene>
<comment type="similarity">
    <text evidence="1">Belongs to the ros/MucR family.</text>
</comment>
<dbReference type="GO" id="GO:0008270">
    <property type="term" value="F:zinc ion binding"/>
    <property type="evidence" value="ECO:0007669"/>
    <property type="project" value="InterPro"/>
</dbReference>
<dbReference type="AlphaFoldDB" id="A0A1B3ZFZ3"/>
<dbReference type="GO" id="GO:0006355">
    <property type="term" value="P:regulation of DNA-templated transcription"/>
    <property type="evidence" value="ECO:0007669"/>
    <property type="project" value="InterPro"/>
</dbReference>
<evidence type="ECO:0008006" key="4">
    <source>
        <dbReference type="Google" id="ProtNLM"/>
    </source>
</evidence>